<protein>
    <submittedName>
        <fullName evidence="2">Uncharacterized protein</fullName>
    </submittedName>
</protein>
<dbReference type="EMBL" id="QYCN01000003">
    <property type="protein sequence ID" value="RIY13267.1"/>
    <property type="molecule type" value="Genomic_DNA"/>
</dbReference>
<reference evidence="2 3" key="1">
    <citation type="submission" date="2019-01" db="EMBL/GenBank/DDBJ databases">
        <title>Hymenobacter humicola sp. nov., isolated from soils in Antarctica.</title>
        <authorList>
            <person name="Sedlacek I."/>
            <person name="Holochova P."/>
            <person name="Kralova S."/>
            <person name="Pantucek R."/>
            <person name="Stankova E."/>
            <person name="Vrbovska V."/>
            <person name="Kristofova L."/>
            <person name="Svec P."/>
            <person name="Busse H.-J."/>
        </authorList>
    </citation>
    <scope>NUCLEOTIDE SEQUENCE [LARGE SCALE GENOMIC DNA]</scope>
    <source>
        <strain evidence="2 3">CCM 8852</strain>
    </source>
</reference>
<dbReference type="AlphaFoldDB" id="A0A418R708"/>
<evidence type="ECO:0000256" key="1">
    <source>
        <dbReference type="SAM" id="Phobius"/>
    </source>
</evidence>
<feature type="transmembrane region" description="Helical" evidence="1">
    <location>
        <begin position="29"/>
        <end position="55"/>
    </location>
</feature>
<keyword evidence="1" id="KW-0812">Transmembrane</keyword>
<comment type="caution">
    <text evidence="2">The sequence shown here is derived from an EMBL/GenBank/DDBJ whole genome shotgun (WGS) entry which is preliminary data.</text>
</comment>
<accession>A0A418R708</accession>
<keyword evidence="3" id="KW-1185">Reference proteome</keyword>
<feature type="transmembrane region" description="Helical" evidence="1">
    <location>
        <begin position="7"/>
        <end position="23"/>
    </location>
</feature>
<name>A0A418R708_9BACT</name>
<evidence type="ECO:0000313" key="3">
    <source>
        <dbReference type="Proteomes" id="UP000284250"/>
    </source>
</evidence>
<gene>
    <name evidence="2" type="ORF">D0T11_02195</name>
</gene>
<dbReference type="Proteomes" id="UP000284250">
    <property type="component" value="Unassembled WGS sequence"/>
</dbReference>
<evidence type="ECO:0000313" key="2">
    <source>
        <dbReference type="EMBL" id="RIY13267.1"/>
    </source>
</evidence>
<proteinExistence type="predicted"/>
<feature type="transmembrane region" description="Helical" evidence="1">
    <location>
        <begin position="62"/>
        <end position="81"/>
    </location>
</feature>
<keyword evidence="1" id="KW-0472">Membrane</keyword>
<keyword evidence="1" id="KW-1133">Transmembrane helix</keyword>
<dbReference type="RefSeq" id="WP_119654151.1">
    <property type="nucleotide sequence ID" value="NZ_JBHUOI010000002.1"/>
</dbReference>
<sequence>MKYYIPFLLNGGLLLFTYPFIGAQSGSGLAVLGAIFIVITIGFLLNIVLGIFYLVRGERKLGAIYLTIVFGFCLLFFSTSVNGKLVNG</sequence>
<organism evidence="2 3">
    <name type="scientific">Hymenobacter rubripertinctus</name>
    <dbReference type="NCBI Taxonomy" id="2029981"/>
    <lineage>
        <taxon>Bacteria</taxon>
        <taxon>Pseudomonadati</taxon>
        <taxon>Bacteroidota</taxon>
        <taxon>Cytophagia</taxon>
        <taxon>Cytophagales</taxon>
        <taxon>Hymenobacteraceae</taxon>
        <taxon>Hymenobacter</taxon>
    </lineage>
</organism>